<dbReference type="Proteomes" id="UP000507979">
    <property type="component" value="Unassembled WGS sequence"/>
</dbReference>
<feature type="transmembrane region" description="Helical" evidence="2">
    <location>
        <begin position="233"/>
        <end position="251"/>
    </location>
</feature>
<dbReference type="AlphaFoldDB" id="A0A6J5BVJ5"/>
<dbReference type="EMBL" id="CADIJR010000145">
    <property type="protein sequence ID" value="CAB3717107.1"/>
    <property type="molecule type" value="Genomic_DNA"/>
</dbReference>
<reference evidence="3 4" key="1">
    <citation type="submission" date="2020-04" db="EMBL/GenBank/DDBJ databases">
        <authorList>
            <person name="De Canck E."/>
        </authorList>
    </citation>
    <scope>NUCLEOTIDE SEQUENCE [LARGE SCALE GENOMIC DNA]</scope>
    <source>
        <strain evidence="3 4">LMG 26845</strain>
    </source>
</reference>
<sequence>MVGVGVDARGPGRQVAVVVELRHHHGLVDVAIEEFDHHFRALARQVVGAPVGAGLRAGHAQPGAGAVVARRIAGVVAMAAMGQPALQRALAALPRELHLHAQVAAGGDRGVLGGDDDGGHALGSRGPRAPGRQQRRRGGLGVEAVAVGAALQVGRAEHLGGLAAQVVGGLVLDAQQRIAIARQLIGGAARAGRVAVVLGQREHVAGHHLARGAAAVKAQHARFVRLQAARGQAFGAFVVAMAAVAVVVVVLQRRHGARVQGRLRLGAMGQQGAVVPGHARDGVGPHGAGRAEARDAVFGLGGVAAVKAQRGSGIVGLRDAGVEHHQAVARAARAVGLAVILLVVEAEAQAGLGHQPQREVQVGLPVLGAHRLRGRRLGDVEGVRGLRVVGENLGQDVGDRLVLEQEAVAPQPQRRQPGRGMQAVARQPAVGAERIDAFDHGMPAALAAIGQQQADADLLAQQRLDVQFGGRGQAVQRQGEQLGDAFAQPHALDHERVAKRRARLQQAGVLGQGGDVQAAVAGGQGGTIDHDAWRCGWAVRAARWSGGRRAARA</sequence>
<organism evidence="3 4">
    <name type="scientific">Achromobacter insuavis</name>
    <dbReference type="NCBI Taxonomy" id="1287735"/>
    <lineage>
        <taxon>Bacteria</taxon>
        <taxon>Pseudomonadati</taxon>
        <taxon>Pseudomonadota</taxon>
        <taxon>Betaproteobacteria</taxon>
        <taxon>Burkholderiales</taxon>
        <taxon>Alcaligenaceae</taxon>
        <taxon>Achromobacter</taxon>
    </lineage>
</organism>
<keyword evidence="4" id="KW-1185">Reference proteome</keyword>
<gene>
    <name evidence="3" type="ORF">LMG26845_06107</name>
</gene>
<accession>A0A6J5BVJ5</accession>
<protein>
    <submittedName>
        <fullName evidence="3">Uncharacterized protein</fullName>
    </submittedName>
</protein>
<feature type="compositionally biased region" description="Low complexity" evidence="1">
    <location>
        <begin position="122"/>
        <end position="132"/>
    </location>
</feature>
<proteinExistence type="predicted"/>
<evidence type="ECO:0000313" key="4">
    <source>
        <dbReference type="Proteomes" id="UP000507979"/>
    </source>
</evidence>
<evidence type="ECO:0000256" key="2">
    <source>
        <dbReference type="SAM" id="Phobius"/>
    </source>
</evidence>
<keyword evidence="2" id="KW-0472">Membrane</keyword>
<feature type="region of interest" description="Disordered" evidence="1">
    <location>
        <begin position="114"/>
        <end position="137"/>
    </location>
</feature>
<keyword evidence="2" id="KW-1133">Transmembrane helix</keyword>
<keyword evidence="2" id="KW-0812">Transmembrane</keyword>
<evidence type="ECO:0000313" key="3">
    <source>
        <dbReference type="EMBL" id="CAB3717107.1"/>
    </source>
</evidence>
<name>A0A6J5BVJ5_9BURK</name>
<evidence type="ECO:0000256" key="1">
    <source>
        <dbReference type="SAM" id="MobiDB-lite"/>
    </source>
</evidence>